<accession>A0A9W9T5Z5</accession>
<organism evidence="2 3">
    <name type="scientific">Penicillium cf. viridicatum</name>
    <dbReference type="NCBI Taxonomy" id="2972119"/>
    <lineage>
        <taxon>Eukaryota</taxon>
        <taxon>Fungi</taxon>
        <taxon>Dikarya</taxon>
        <taxon>Ascomycota</taxon>
        <taxon>Pezizomycotina</taxon>
        <taxon>Eurotiomycetes</taxon>
        <taxon>Eurotiomycetidae</taxon>
        <taxon>Eurotiales</taxon>
        <taxon>Aspergillaceae</taxon>
        <taxon>Penicillium</taxon>
    </lineage>
</organism>
<dbReference type="OrthoDB" id="5229017at2759"/>
<keyword evidence="3" id="KW-1185">Reference proteome</keyword>
<protein>
    <submittedName>
        <fullName evidence="2">Uncharacterized protein</fullName>
    </submittedName>
</protein>
<feature type="region of interest" description="Disordered" evidence="1">
    <location>
        <begin position="37"/>
        <end position="112"/>
    </location>
</feature>
<feature type="compositionally biased region" description="Basic and acidic residues" evidence="1">
    <location>
        <begin position="66"/>
        <end position="75"/>
    </location>
</feature>
<feature type="region of interest" description="Disordered" evidence="1">
    <location>
        <begin position="643"/>
        <end position="693"/>
    </location>
</feature>
<evidence type="ECO:0000313" key="3">
    <source>
        <dbReference type="Proteomes" id="UP001150942"/>
    </source>
</evidence>
<reference evidence="2" key="1">
    <citation type="submission" date="2022-11" db="EMBL/GenBank/DDBJ databases">
        <authorList>
            <person name="Petersen C."/>
        </authorList>
    </citation>
    <scope>NUCLEOTIDE SEQUENCE</scope>
    <source>
        <strain evidence="2">IBT 20477</strain>
    </source>
</reference>
<dbReference type="AlphaFoldDB" id="A0A9W9T5Z5"/>
<gene>
    <name evidence="2" type="ORF">N7449_004189</name>
</gene>
<dbReference type="Proteomes" id="UP001150942">
    <property type="component" value="Unassembled WGS sequence"/>
</dbReference>
<reference evidence="2" key="2">
    <citation type="journal article" date="2023" name="IMA Fungus">
        <title>Comparative genomic study of the Penicillium genus elucidates a diverse pangenome and 15 lateral gene transfer events.</title>
        <authorList>
            <person name="Petersen C."/>
            <person name="Sorensen T."/>
            <person name="Nielsen M.R."/>
            <person name="Sondergaard T.E."/>
            <person name="Sorensen J.L."/>
            <person name="Fitzpatrick D.A."/>
            <person name="Frisvad J.C."/>
            <person name="Nielsen K.L."/>
        </authorList>
    </citation>
    <scope>NUCLEOTIDE SEQUENCE</scope>
    <source>
        <strain evidence="2">IBT 20477</strain>
    </source>
</reference>
<name>A0A9W9T5Z5_9EURO</name>
<feature type="compositionally biased region" description="Polar residues" evidence="1">
    <location>
        <begin position="412"/>
        <end position="423"/>
    </location>
</feature>
<feature type="region of interest" description="Disordered" evidence="1">
    <location>
        <begin position="242"/>
        <end position="271"/>
    </location>
</feature>
<feature type="compositionally biased region" description="Polar residues" evidence="1">
    <location>
        <begin position="41"/>
        <end position="55"/>
    </location>
</feature>
<feature type="compositionally biased region" description="Low complexity" evidence="1">
    <location>
        <begin position="651"/>
        <end position="668"/>
    </location>
</feature>
<evidence type="ECO:0000256" key="1">
    <source>
        <dbReference type="SAM" id="MobiDB-lite"/>
    </source>
</evidence>
<sequence length="925" mass="103100">MSQYPPVRPWATLNTIDREDEPLILYEEERQQWLRQHPHVVSQTAKRSRSKSQSAFADRGPSMAEGLRDIAERGAARRNGTPVNKNDVFTKPLPPIPQQEEPQPTTTVGQDGVLQCSGPDINKMSIYYVLDRSSMQGHHEPSFAQQEYSQLATEVGQKAVVDGPVHSSKKMKLNLLLEEYKLQGYDDEAPSIQPKASEPALPLFPHHYYNAQASYANHSSDFHRLDHAAPCAALAFEAPNAQADSRPHHDGYSPTSWYEASPTGHESSPDAQIAMVPRNTPVPEIKQENQFTEVGATFEELIALINQAKENYRLASENYNPGSSDSAYRFAPPNSASVDIYHADQRSGSGFQTCDSFIRNAESPLFAGPGTIREVASTTPVWSPTPDPCPNPGISHYAYRLAHPNSSPLFVSPGTTRKVTHTTPGSSPSPSPAPYPCFKGCCYWTDDESESESEPETTASAEPQFHQEFSASNVPLQESPVLHSSAPQAASLQADFTWRWDTFDGIDTGIVVPLEQMYARDYTTPDLPLFDSATSPSPAPPSPERCPNGLPRLSYTGVSRVGIYSSDIPHDPRLTQVNFRTDYVSSPANYPRRLNEEGTNMDNDEHSLVPQQLNVTKKKTTFTMDVPIHDVSQHQTAIHVSESTNGEHSRAASFVNNESNVNNTSGNATPSRITESPDAYSSSGSEGSGKRKRFTKNLFGKNGYLEDNEGSRNKRFRFLKGAVKKGHSTIKGMFWDQDRALISSSKPSIVTENTASITLNTDVQSILYAEIENMITQAANEFLMKEYYEGHLSTSSLSKVKKRWERKNMPGVPQFRFDQFTQYKLISANRDHLKFGDTSNNLGPTTVLRNWKKICKHMSIRTFVAPDSVVKKDIHDILDLLQLLKADRCHIELIMALNAHVRGELEKHEVMQHYRDTQDSRNSRS</sequence>
<feature type="compositionally biased region" description="Polar residues" evidence="1">
    <location>
        <begin position="253"/>
        <end position="270"/>
    </location>
</feature>
<dbReference type="EMBL" id="JAPQKQ010000002">
    <property type="protein sequence ID" value="KAJ5209810.1"/>
    <property type="molecule type" value="Genomic_DNA"/>
</dbReference>
<proteinExistence type="predicted"/>
<feature type="compositionally biased region" description="Low complexity" evidence="1">
    <location>
        <begin position="98"/>
        <end position="107"/>
    </location>
</feature>
<comment type="caution">
    <text evidence="2">The sequence shown here is derived from an EMBL/GenBank/DDBJ whole genome shotgun (WGS) entry which is preliminary data.</text>
</comment>
<evidence type="ECO:0000313" key="2">
    <source>
        <dbReference type="EMBL" id="KAJ5209810.1"/>
    </source>
</evidence>
<feature type="region of interest" description="Disordered" evidence="1">
    <location>
        <begin position="412"/>
        <end position="432"/>
    </location>
</feature>
<feature type="region of interest" description="Disordered" evidence="1">
    <location>
        <begin position="531"/>
        <end position="550"/>
    </location>
</feature>